<protein>
    <submittedName>
        <fullName evidence="3">SDR family NAD(P)-dependent oxidoreductase</fullName>
        <ecNumber evidence="3">1.1.1.-</ecNumber>
    </submittedName>
</protein>
<evidence type="ECO:0000313" key="3">
    <source>
        <dbReference type="EMBL" id="MFC3999458.1"/>
    </source>
</evidence>
<dbReference type="PANTHER" id="PTHR42879:SF2">
    <property type="entry name" value="3-OXOACYL-[ACYL-CARRIER-PROTEIN] REDUCTASE FABG"/>
    <property type="match status" value="1"/>
</dbReference>
<keyword evidence="3" id="KW-0560">Oxidoreductase</keyword>
<accession>A0ABV8FVV8</accession>
<keyword evidence="4" id="KW-1185">Reference proteome</keyword>
<comment type="caution">
    <text evidence="3">The sequence shown here is derived from an EMBL/GenBank/DDBJ whole genome shotgun (WGS) entry which is preliminary data.</text>
</comment>
<dbReference type="PANTHER" id="PTHR42879">
    <property type="entry name" value="3-OXOACYL-(ACYL-CARRIER-PROTEIN) REDUCTASE"/>
    <property type="match status" value="1"/>
</dbReference>
<comment type="similarity">
    <text evidence="1">Belongs to the short-chain dehydrogenases/reductases (SDR) family.</text>
</comment>
<proteinExistence type="inferred from homology"/>
<gene>
    <name evidence="3" type="ORF">ACFOVU_26335</name>
</gene>
<dbReference type="InterPro" id="IPR036291">
    <property type="entry name" value="NAD(P)-bd_dom_sf"/>
</dbReference>
<evidence type="ECO:0000313" key="4">
    <source>
        <dbReference type="Proteomes" id="UP001595847"/>
    </source>
</evidence>
<dbReference type="PRINTS" id="PR00080">
    <property type="entry name" value="SDRFAMILY"/>
</dbReference>
<dbReference type="EMBL" id="JBHSBH010000015">
    <property type="protein sequence ID" value="MFC3999458.1"/>
    <property type="molecule type" value="Genomic_DNA"/>
</dbReference>
<sequence>MTSSDLAGRTALVTGGAGGIGRAVCAELAGKGAAVVIVDRDPDAARAAEEVPGGRHLPIDLDDPGEVEAGIERLHAIAPRVDILVHGAGIAVVSPFTASDPADWDRMWRVNVRAPMRITQALLPAMTQSGFGRLVFISSDGARAGSAGEGAYTATKAALLGLAKTLARETAAAGVTSNAVCPGPTDTPMLRSIAGDHPGLVAKLARQIPARRLGTPADVAAAVGFLCTPAAGYITGQTLSVSGGITMH</sequence>
<evidence type="ECO:0000256" key="1">
    <source>
        <dbReference type="ARBA" id="ARBA00006484"/>
    </source>
</evidence>
<dbReference type="InterPro" id="IPR020904">
    <property type="entry name" value="Sc_DH/Rdtase_CS"/>
</dbReference>
<dbReference type="CDD" id="cd05233">
    <property type="entry name" value="SDR_c"/>
    <property type="match status" value="1"/>
</dbReference>
<dbReference type="Gene3D" id="3.40.50.720">
    <property type="entry name" value="NAD(P)-binding Rossmann-like Domain"/>
    <property type="match status" value="1"/>
</dbReference>
<organism evidence="3 4">
    <name type="scientific">Nocardiopsis sediminis</name>
    <dbReference type="NCBI Taxonomy" id="1778267"/>
    <lineage>
        <taxon>Bacteria</taxon>
        <taxon>Bacillati</taxon>
        <taxon>Actinomycetota</taxon>
        <taxon>Actinomycetes</taxon>
        <taxon>Streptosporangiales</taxon>
        <taxon>Nocardiopsidaceae</taxon>
        <taxon>Nocardiopsis</taxon>
    </lineage>
</organism>
<dbReference type="SUPFAM" id="SSF51735">
    <property type="entry name" value="NAD(P)-binding Rossmann-fold domains"/>
    <property type="match status" value="1"/>
</dbReference>
<dbReference type="Pfam" id="PF13561">
    <property type="entry name" value="adh_short_C2"/>
    <property type="match status" value="1"/>
</dbReference>
<dbReference type="GO" id="GO:0016491">
    <property type="term" value="F:oxidoreductase activity"/>
    <property type="evidence" value="ECO:0007669"/>
    <property type="project" value="UniProtKB-KW"/>
</dbReference>
<dbReference type="InterPro" id="IPR057326">
    <property type="entry name" value="KR_dom"/>
</dbReference>
<dbReference type="Proteomes" id="UP001595847">
    <property type="component" value="Unassembled WGS sequence"/>
</dbReference>
<dbReference type="SMART" id="SM00822">
    <property type="entry name" value="PKS_KR"/>
    <property type="match status" value="1"/>
</dbReference>
<dbReference type="EC" id="1.1.1.-" evidence="3"/>
<dbReference type="InterPro" id="IPR002347">
    <property type="entry name" value="SDR_fam"/>
</dbReference>
<reference evidence="4" key="1">
    <citation type="journal article" date="2019" name="Int. J. Syst. Evol. Microbiol.">
        <title>The Global Catalogue of Microorganisms (GCM) 10K type strain sequencing project: providing services to taxonomists for standard genome sequencing and annotation.</title>
        <authorList>
            <consortium name="The Broad Institute Genomics Platform"/>
            <consortium name="The Broad Institute Genome Sequencing Center for Infectious Disease"/>
            <person name="Wu L."/>
            <person name="Ma J."/>
        </authorList>
    </citation>
    <scope>NUCLEOTIDE SEQUENCE [LARGE SCALE GENOMIC DNA]</scope>
    <source>
        <strain evidence="4">TBRC 1826</strain>
    </source>
</reference>
<dbReference type="RefSeq" id="WP_378537908.1">
    <property type="nucleotide sequence ID" value="NZ_JBHSBH010000015.1"/>
</dbReference>
<dbReference type="PROSITE" id="PS00061">
    <property type="entry name" value="ADH_SHORT"/>
    <property type="match status" value="1"/>
</dbReference>
<feature type="domain" description="Ketoreductase" evidence="2">
    <location>
        <begin position="9"/>
        <end position="187"/>
    </location>
</feature>
<evidence type="ECO:0000259" key="2">
    <source>
        <dbReference type="SMART" id="SM00822"/>
    </source>
</evidence>
<dbReference type="PRINTS" id="PR00081">
    <property type="entry name" value="GDHRDH"/>
</dbReference>
<dbReference type="InterPro" id="IPR050259">
    <property type="entry name" value="SDR"/>
</dbReference>
<name>A0ABV8FVV8_9ACTN</name>